<proteinExistence type="inferred from homology"/>
<keyword evidence="7" id="KW-1185">Reference proteome</keyword>
<evidence type="ECO:0000256" key="4">
    <source>
        <dbReference type="RuleBase" id="RU004335"/>
    </source>
</evidence>
<accession>A0AA88USG5</accession>
<sequence>MSAAWYWCAIHLLFLGILQRNRVDGLGVNWGTMATHKLPPKTVVQMMKDNGIQRVKLFYADQSTMDALAGFGIEVMVAIPNDQLQVMTSYDRAKQWVRRNITRYNYNEGVKIKSGGSGFCLALSSDGNGGILVARAELHMKQARGEGASSWICCHGGERHRRRGSFDDSIGGPRRTSDGFVFSRSDMGDSAELTRDPALQLGQAPGVEAQLPPLTWIDAAAVHSSSSDSGHRNITDKQHTFIRHVAADLLLLATDVTGIPSPAFKIASFFHKTGLRLDTDLGCSWLWAAEVRMVGVGGDSGGGGWGFFFLSFYGDGLI</sequence>
<evidence type="ECO:0000313" key="6">
    <source>
        <dbReference type="EMBL" id="KAK2995819.1"/>
    </source>
</evidence>
<organism evidence="6 7">
    <name type="scientific">Escallonia rubra</name>
    <dbReference type="NCBI Taxonomy" id="112253"/>
    <lineage>
        <taxon>Eukaryota</taxon>
        <taxon>Viridiplantae</taxon>
        <taxon>Streptophyta</taxon>
        <taxon>Embryophyta</taxon>
        <taxon>Tracheophyta</taxon>
        <taxon>Spermatophyta</taxon>
        <taxon>Magnoliopsida</taxon>
        <taxon>eudicotyledons</taxon>
        <taxon>Gunneridae</taxon>
        <taxon>Pentapetalae</taxon>
        <taxon>asterids</taxon>
        <taxon>campanulids</taxon>
        <taxon>Escalloniales</taxon>
        <taxon>Escalloniaceae</taxon>
        <taxon>Escallonia</taxon>
    </lineage>
</organism>
<reference evidence="6" key="1">
    <citation type="submission" date="2022-12" db="EMBL/GenBank/DDBJ databases">
        <title>Draft genome assemblies for two species of Escallonia (Escalloniales).</title>
        <authorList>
            <person name="Chanderbali A."/>
            <person name="Dervinis C."/>
            <person name="Anghel I."/>
            <person name="Soltis D."/>
            <person name="Soltis P."/>
            <person name="Zapata F."/>
        </authorList>
    </citation>
    <scope>NUCLEOTIDE SEQUENCE</scope>
    <source>
        <strain evidence="6">UCBG92.1500</strain>
        <tissue evidence="6">Leaf</tissue>
    </source>
</reference>
<dbReference type="EMBL" id="JAVXUO010000052">
    <property type="protein sequence ID" value="KAK2995819.1"/>
    <property type="molecule type" value="Genomic_DNA"/>
</dbReference>
<dbReference type="GO" id="GO:0004553">
    <property type="term" value="F:hydrolase activity, hydrolyzing O-glycosyl compounds"/>
    <property type="evidence" value="ECO:0007669"/>
    <property type="project" value="InterPro"/>
</dbReference>
<dbReference type="InterPro" id="IPR017853">
    <property type="entry name" value="GH"/>
</dbReference>
<evidence type="ECO:0000313" key="7">
    <source>
        <dbReference type="Proteomes" id="UP001187471"/>
    </source>
</evidence>
<evidence type="ECO:0000256" key="3">
    <source>
        <dbReference type="ARBA" id="ARBA00023295"/>
    </source>
</evidence>
<protein>
    <recommendedName>
        <fullName evidence="8">Glucan endo-1,3-beta-D-glucosidase</fullName>
    </recommendedName>
</protein>
<gene>
    <name evidence="6" type="ORF">RJ640_006158</name>
</gene>
<comment type="similarity">
    <text evidence="1 4">Belongs to the glycosyl hydrolase 17 family.</text>
</comment>
<dbReference type="Proteomes" id="UP001187471">
    <property type="component" value="Unassembled WGS sequence"/>
</dbReference>
<keyword evidence="2" id="KW-0378">Hydrolase</keyword>
<evidence type="ECO:0000256" key="2">
    <source>
        <dbReference type="ARBA" id="ARBA00022801"/>
    </source>
</evidence>
<dbReference type="InterPro" id="IPR000490">
    <property type="entry name" value="Glyco_hydro_17"/>
</dbReference>
<keyword evidence="5" id="KW-0732">Signal</keyword>
<dbReference type="SUPFAM" id="SSF51445">
    <property type="entry name" value="(Trans)glycosidases"/>
    <property type="match status" value="1"/>
</dbReference>
<dbReference type="GO" id="GO:0005975">
    <property type="term" value="P:carbohydrate metabolic process"/>
    <property type="evidence" value="ECO:0007669"/>
    <property type="project" value="InterPro"/>
</dbReference>
<comment type="caution">
    <text evidence="6">The sequence shown here is derived from an EMBL/GenBank/DDBJ whole genome shotgun (WGS) entry which is preliminary data.</text>
</comment>
<dbReference type="AlphaFoldDB" id="A0AA88USG5"/>
<dbReference type="PANTHER" id="PTHR32227">
    <property type="entry name" value="GLUCAN ENDO-1,3-BETA-GLUCOSIDASE BG1-RELATED-RELATED"/>
    <property type="match status" value="1"/>
</dbReference>
<evidence type="ECO:0008006" key="8">
    <source>
        <dbReference type="Google" id="ProtNLM"/>
    </source>
</evidence>
<evidence type="ECO:0000256" key="5">
    <source>
        <dbReference type="SAM" id="SignalP"/>
    </source>
</evidence>
<evidence type="ECO:0000256" key="1">
    <source>
        <dbReference type="ARBA" id="ARBA00008773"/>
    </source>
</evidence>
<keyword evidence="3" id="KW-0326">Glycosidase</keyword>
<feature type="signal peptide" evidence="5">
    <location>
        <begin position="1"/>
        <end position="25"/>
    </location>
</feature>
<name>A0AA88USG5_9ASTE</name>
<feature type="chain" id="PRO_5041660294" description="Glucan endo-1,3-beta-D-glucosidase" evidence="5">
    <location>
        <begin position="26"/>
        <end position="318"/>
    </location>
</feature>
<dbReference type="InterPro" id="IPR044965">
    <property type="entry name" value="Glyco_hydro_17_plant"/>
</dbReference>
<dbReference type="Gene3D" id="3.20.20.80">
    <property type="entry name" value="Glycosidases"/>
    <property type="match status" value="1"/>
</dbReference>
<dbReference type="Pfam" id="PF00332">
    <property type="entry name" value="Glyco_hydro_17"/>
    <property type="match status" value="1"/>
</dbReference>